<dbReference type="InterPro" id="IPR029052">
    <property type="entry name" value="Metallo-depent_PP-like"/>
</dbReference>
<evidence type="ECO:0000313" key="5">
    <source>
        <dbReference type="EMBL" id="MFD2629633.1"/>
    </source>
</evidence>
<evidence type="ECO:0000259" key="4">
    <source>
        <dbReference type="PROSITE" id="PS51841"/>
    </source>
</evidence>
<feature type="region of interest" description="Disordered" evidence="1">
    <location>
        <begin position="960"/>
        <end position="979"/>
    </location>
</feature>
<dbReference type="EMBL" id="JBHUMX010000038">
    <property type="protein sequence ID" value="MFD2629633.1"/>
    <property type="molecule type" value="Genomic_DNA"/>
</dbReference>
<dbReference type="InterPro" id="IPR001322">
    <property type="entry name" value="Lamin_tail_dom"/>
</dbReference>
<evidence type="ECO:0000313" key="6">
    <source>
        <dbReference type="Proteomes" id="UP001597451"/>
    </source>
</evidence>
<dbReference type="Proteomes" id="UP001597451">
    <property type="component" value="Unassembled WGS sequence"/>
</dbReference>
<feature type="region of interest" description="Disordered" evidence="1">
    <location>
        <begin position="35"/>
        <end position="83"/>
    </location>
</feature>
<dbReference type="InterPro" id="IPR051918">
    <property type="entry name" value="STPP_CPPED1"/>
</dbReference>
<proteinExistence type="predicted"/>
<dbReference type="PANTHER" id="PTHR43143">
    <property type="entry name" value="METALLOPHOSPHOESTERASE, CALCINEURIN SUPERFAMILY"/>
    <property type="match status" value="1"/>
</dbReference>
<feature type="compositionally biased region" description="Polar residues" evidence="1">
    <location>
        <begin position="64"/>
        <end position="83"/>
    </location>
</feature>
<reference evidence="6" key="1">
    <citation type="journal article" date="2019" name="Int. J. Syst. Evol. Microbiol.">
        <title>The Global Catalogue of Microorganisms (GCM) 10K type strain sequencing project: providing services to taxonomists for standard genome sequencing and annotation.</title>
        <authorList>
            <consortium name="The Broad Institute Genomics Platform"/>
            <consortium name="The Broad Institute Genome Sequencing Center for Infectious Disease"/>
            <person name="Wu L."/>
            <person name="Ma J."/>
        </authorList>
    </citation>
    <scope>NUCLEOTIDE SEQUENCE [LARGE SCALE GENOMIC DNA]</scope>
    <source>
        <strain evidence="6">TISTR 1858</strain>
    </source>
</reference>
<dbReference type="InterPro" id="IPR004843">
    <property type="entry name" value="Calcineurin-like_PHP"/>
</dbReference>
<keyword evidence="6" id="KW-1185">Reference proteome</keyword>
<feature type="compositionally biased region" description="Basic and acidic residues" evidence="1">
    <location>
        <begin position="363"/>
        <end position="372"/>
    </location>
</feature>
<dbReference type="Pfam" id="PF00149">
    <property type="entry name" value="Metallophos"/>
    <property type="match status" value="1"/>
</dbReference>
<gene>
    <name evidence="5" type="ORF">ACFSUN_12670</name>
</gene>
<dbReference type="PANTHER" id="PTHR43143:SF5">
    <property type="entry name" value="SECRETED PROTEIN"/>
    <property type="match status" value="1"/>
</dbReference>
<feature type="chain" id="PRO_5045773034" evidence="3">
    <location>
        <begin position="33"/>
        <end position="2031"/>
    </location>
</feature>
<keyword evidence="2" id="KW-0812">Transmembrane</keyword>
<feature type="signal peptide" evidence="3">
    <location>
        <begin position="1"/>
        <end position="32"/>
    </location>
</feature>
<dbReference type="Gene3D" id="2.60.40.10">
    <property type="entry name" value="Immunoglobulins"/>
    <property type="match status" value="1"/>
</dbReference>
<feature type="compositionally biased region" description="Basic and acidic residues" evidence="1">
    <location>
        <begin position="37"/>
        <end position="48"/>
    </location>
</feature>
<organism evidence="5 6">
    <name type="scientific">Oceanobacillus kapialis</name>
    <dbReference type="NCBI Taxonomy" id="481353"/>
    <lineage>
        <taxon>Bacteria</taxon>
        <taxon>Bacillati</taxon>
        <taxon>Bacillota</taxon>
        <taxon>Bacilli</taxon>
        <taxon>Bacillales</taxon>
        <taxon>Bacillaceae</taxon>
        <taxon>Oceanobacillus</taxon>
    </lineage>
</organism>
<accession>A0ABW5Q2A5</accession>
<evidence type="ECO:0000256" key="1">
    <source>
        <dbReference type="SAM" id="MobiDB-lite"/>
    </source>
</evidence>
<dbReference type="InterPro" id="IPR036415">
    <property type="entry name" value="Lamin_tail_dom_sf"/>
</dbReference>
<feature type="domain" description="LTD" evidence="4">
    <location>
        <begin position="479"/>
        <end position="635"/>
    </location>
</feature>
<feature type="domain" description="LTD" evidence="4">
    <location>
        <begin position="766"/>
        <end position="903"/>
    </location>
</feature>
<evidence type="ECO:0000256" key="3">
    <source>
        <dbReference type="SAM" id="SignalP"/>
    </source>
</evidence>
<dbReference type="Pfam" id="PF00932">
    <property type="entry name" value="LTD"/>
    <property type="match status" value="2"/>
</dbReference>
<sequence length="2031" mass="227335">MKKKRVHSFFAAITAVLLFVSTLLQTSSVAFAAVQQPKDKSIEQKQGTDDAEAPATSKKENTKDTSSQTNSLTFQHEQPSSFSDLKSHDITVNIPNAENAQLHYKATEHSMPKRIEMHESEKATFTATIPKDALWSEKVSYWFTSTNTEKESESNVYTVKVDKQADREDTNAPKLFITEASLTGETFVEVYNNTNQALNLQKYSLLIGKEEVSFPEDRKLAPQETIVIWFTENDATLSTFNDHYSTTLQEEELFIVEETTFAKDVPLKLVDKQSTRDISTVIYSASEAASQLYYYSKGEIEFGGETEVANPGSLVTDQVPEQPLTIKSDTTEGTETNESKDEPSSNKEATSTPVEKSPSNVEQGEKEAEAKSRSVTQAVEQVIEHQPITEVDGQTDLTVEASVGGATEVKIQYQTGEGMVGQELALTQEEGTNVYTASISKEQLWSPHFGYRIVAEMEDGTSISLPEEGHFEAKVIPPEVSDTQEIPQLLITEITPDTSNQNGADAYEFIEIYNNSSQPINMQDYQVIYRYPSNTADQIWELTDNKVIQPQESFIVWIKNDGNQALELADFNTQYGIDMPESHVTEIQSSGMANGSERSLIVSDKFSNEIVAASYNDEAGDDTKANQGIVYTYPQQGKIMKKVGIGETVTPLSIVEGQTPRKPVVIDEEDEVPVIGSPEFSITEDGIKVDVKITSEQEIHGVNVSVQQSEEVAFQTWNMEVSNSDPSIYTITIPREEIWSDRVTYFITAGNLVGETSTEPAEKEIPGQPIDYQKVPSLLITEVVPDTSNENGADGYEFIEVYNNTTETIDFNDYTLRYRYPNSGPAGDLLWGPQDDQQVMIPSGESVVFWVINQGNPDKGQADFNANFNTNLIEGENLFKIYNNGMANGSERTLVMATKTGTELSYAMYNEEAGIDDTVQNKGIFYRYPTDGGLYSTKISSTEWDATPGSVMPEQVPAEKVQLPDDSEPPLVEDTTTTGSITSEDSVTLSAMITDQIGAKSVFLYYRTQDNDDFRQVSLERQDDNHYAHLVYEPELIGKSELEYYFVASDGKNKTTTEPNTLQIENPSMEEGLRLNVKDGDLLAGESTIKATTDEYSTDTEVYVDDQQVTDTFKAMETEAYFAFDVTETNIYFKNGVTMGDEVLEIFDDTYTDFTTLTVPVSADKLQVGENTITIRAGNKVGPFDETSHENRDDFTIRNIRLVLSDGTTIYDPDFADPEQNYPVGDSSGKDPIYNFNFTLEEEQFTSTAYLFDTSNVEDGEHTIKAVHENEEVSAKVVTDNTSPVLNPTVEEGETYKGDFVIDAEANDPGSGIEEVTAQLDGDHISLPYETSSALLEAGKHEIIFRATDLAGNTQEEVIQFEVVKEHPLLPDWLSNDPESTRANLSVTVNDPTEDKMDVAFYESYQYTAEDPNLVISENAVDSEPPSGYLPEGEARLTDEQREALEEIDGNELSTESDLQFPYHRFDVTVDENVDANDEIEVVWDGSSLPGRKVTMYAWNYASNSWDALTSTIAGEEAFQLVGSVSGAEYVQDHKVSVIVQDQIADVGEDFSFVWMADTQYYSESYPHIYEQQVNWIAENQQEHNIEYVFHSGDLVNIHDDFEQWDVADRSMRVLDEAGVPYGVVAGNHDVNNKQRYYDNYSQFFGEDRFEGKSYYGESFQDNRGHYDLISVNGMDFIMVHLGWGIEEEGIEWLNEVLEAHPNRKAILNVHEYLLATGNRSPTGDLLFEEVVIPNENVIAVLCGHYHNAQTLTDEVDDNGDGIPDRTVYQMLADYQGGPEGGQGYLRILNFNMDENKIDVETYSPYLDDYNYYEPTEYPEKDEFSLDYNMEAQTKKVATDHIEVNVYTDELIGEVTGVPSGETAAVTWSNLDPNSEYFWFVEATDEFGGQQRSDIWNFRTVDGEIVEPEIPEEPEGPQDPNEGNNGENEETPGDPQDPENEERPNVQDPSADNDQDSGNDENNQLENDRNTNDNQPGIENTTNNGENNDGSDLPETATNMYHYILLGTIILLSGISIWIASYYRKRHVYLN</sequence>
<feature type="region of interest" description="Disordered" evidence="1">
    <location>
        <begin position="1908"/>
        <end position="1993"/>
    </location>
</feature>
<dbReference type="Gene3D" id="3.60.21.10">
    <property type="match status" value="1"/>
</dbReference>
<dbReference type="PROSITE" id="PS51841">
    <property type="entry name" value="LTD"/>
    <property type="match status" value="3"/>
</dbReference>
<evidence type="ECO:0000256" key="2">
    <source>
        <dbReference type="SAM" id="Phobius"/>
    </source>
</evidence>
<feature type="domain" description="LTD" evidence="4">
    <location>
        <begin position="161"/>
        <end position="320"/>
    </location>
</feature>
<dbReference type="InterPro" id="IPR013783">
    <property type="entry name" value="Ig-like_fold"/>
</dbReference>
<feature type="region of interest" description="Disordered" evidence="1">
    <location>
        <begin position="308"/>
        <end position="377"/>
    </location>
</feature>
<feature type="transmembrane region" description="Helical" evidence="2">
    <location>
        <begin position="2000"/>
        <end position="2023"/>
    </location>
</feature>
<dbReference type="Gene3D" id="2.60.40.1260">
    <property type="entry name" value="Lamin Tail domain"/>
    <property type="match status" value="2"/>
</dbReference>
<feature type="compositionally biased region" description="Acidic residues" evidence="1">
    <location>
        <begin position="1927"/>
        <end position="1940"/>
    </location>
</feature>
<dbReference type="SUPFAM" id="SSF56300">
    <property type="entry name" value="Metallo-dependent phosphatases"/>
    <property type="match status" value="1"/>
</dbReference>
<comment type="caution">
    <text evidence="5">The sequence shown here is derived from an EMBL/GenBank/DDBJ whole genome shotgun (WGS) entry which is preliminary data.</text>
</comment>
<feature type="compositionally biased region" description="Polar residues" evidence="1">
    <location>
        <begin position="325"/>
        <end position="336"/>
    </location>
</feature>
<keyword evidence="3" id="KW-0732">Signal</keyword>
<dbReference type="SUPFAM" id="SSF74853">
    <property type="entry name" value="Lamin A/C globular tail domain"/>
    <property type="match status" value="2"/>
</dbReference>
<dbReference type="RefSeq" id="WP_379562425.1">
    <property type="nucleotide sequence ID" value="NZ_JBHUMX010000038.1"/>
</dbReference>
<feature type="compositionally biased region" description="Low complexity" evidence="1">
    <location>
        <begin position="1979"/>
        <end position="1991"/>
    </location>
</feature>
<feature type="compositionally biased region" description="Polar residues" evidence="1">
    <location>
        <begin position="346"/>
        <end position="362"/>
    </location>
</feature>
<keyword evidence="2" id="KW-1133">Transmembrane helix</keyword>
<keyword evidence="2" id="KW-0472">Membrane</keyword>
<name>A0ABW5Q2A5_9BACI</name>
<protein>
    <submittedName>
        <fullName evidence="5">Lamin tail domain-containing protein</fullName>
    </submittedName>
</protein>